<protein>
    <submittedName>
        <fullName evidence="1">Uncharacterized protein</fullName>
    </submittedName>
</protein>
<evidence type="ECO:0000313" key="2">
    <source>
        <dbReference type="Proteomes" id="UP001597083"/>
    </source>
</evidence>
<gene>
    <name evidence="1" type="ORF">ACFQ07_34030</name>
</gene>
<dbReference type="Proteomes" id="UP001597083">
    <property type="component" value="Unassembled WGS sequence"/>
</dbReference>
<feature type="non-terminal residue" evidence="1">
    <location>
        <position position="1"/>
    </location>
</feature>
<name>A0ABW3CS68_9ACTN</name>
<reference evidence="2" key="1">
    <citation type="journal article" date="2019" name="Int. J. Syst. Evol. Microbiol.">
        <title>The Global Catalogue of Microorganisms (GCM) 10K type strain sequencing project: providing services to taxonomists for standard genome sequencing and annotation.</title>
        <authorList>
            <consortium name="The Broad Institute Genomics Platform"/>
            <consortium name="The Broad Institute Genome Sequencing Center for Infectious Disease"/>
            <person name="Wu L."/>
            <person name="Ma J."/>
        </authorList>
    </citation>
    <scope>NUCLEOTIDE SEQUENCE [LARGE SCALE GENOMIC DNA]</scope>
    <source>
        <strain evidence="2">JCM 31696</strain>
    </source>
</reference>
<accession>A0ABW3CS68</accession>
<proteinExistence type="predicted"/>
<dbReference type="EMBL" id="JBHTIR010004396">
    <property type="protein sequence ID" value="MFD0857273.1"/>
    <property type="molecule type" value="Genomic_DNA"/>
</dbReference>
<evidence type="ECO:0000313" key="1">
    <source>
        <dbReference type="EMBL" id="MFD0857273.1"/>
    </source>
</evidence>
<comment type="caution">
    <text evidence="1">The sequence shown here is derived from an EMBL/GenBank/DDBJ whole genome shotgun (WGS) entry which is preliminary data.</text>
</comment>
<sequence>GRRLADLVLDVTASDGDARQVERAYLGWSDELREWFGKHPDLLDKALMVAAATITPADETSVYDAALWLARQLEMPVAGGGLAWCPKGELAATLEAERNGNTIVFRRPAYRESVLRHVWDEYPLTRMDLLAWLSRLAIEAAGMETALRHRLAEVFADLAAEHDEAPFITKTAQMWTGQDQLGADLAYIALARTCLHPGVGGRIRNRLYEWSRERRTPQTLKLTVARVCQALGETHTSIALTRLKHLTTYGNEQIQDEVHQVALELAAQHRATVITAAITWCESTHNLSKQDRERRTRAGLRLLCAFLDGEGPPDPHHLQRVLKVLGELAARGRPEIQPMVIHCARKLADRYRADVIATALTWAQTGSGNALYRDVPPQAKTGTELFLALASERDDLGFAALLTGPAAVDPRACTAAWTVALDAEPPPIPSSEQMRAREYRRNDTPYEGFEEVAWLWLDTATAHRDLRPGIVAAFIDAAREDPARSQTVVALARRWAGTNSHRQSVKEDLLVRLLQPAWQRILLNLWVRLLRKLNLRR</sequence>
<keyword evidence="2" id="KW-1185">Reference proteome</keyword>
<organism evidence="1 2">
    <name type="scientific">Actinomadura adrarensis</name>
    <dbReference type="NCBI Taxonomy" id="1819600"/>
    <lineage>
        <taxon>Bacteria</taxon>
        <taxon>Bacillati</taxon>
        <taxon>Actinomycetota</taxon>
        <taxon>Actinomycetes</taxon>
        <taxon>Streptosporangiales</taxon>
        <taxon>Thermomonosporaceae</taxon>
        <taxon>Actinomadura</taxon>
    </lineage>
</organism>